<protein>
    <recommendedName>
        <fullName evidence="7">Rhodopsin domain-containing protein</fullName>
    </recommendedName>
</protein>
<accession>A0A8E2EZ15</accession>
<name>A0A8E2EZ15_9PEZI</name>
<keyword evidence="4 6" id="KW-0472">Membrane</keyword>
<dbReference type="InterPro" id="IPR049326">
    <property type="entry name" value="Rhodopsin_dom_fungi"/>
</dbReference>
<dbReference type="PANTHER" id="PTHR33048">
    <property type="entry name" value="PTH11-LIKE INTEGRAL MEMBRANE PROTEIN (AFU_ORTHOLOGUE AFUA_5G11245)"/>
    <property type="match status" value="1"/>
</dbReference>
<comment type="subcellular location">
    <subcellularLocation>
        <location evidence="1">Membrane</location>
        <topology evidence="1">Multi-pass membrane protein</topology>
    </subcellularLocation>
</comment>
<evidence type="ECO:0000313" key="8">
    <source>
        <dbReference type="EMBL" id="OCL07537.1"/>
    </source>
</evidence>
<evidence type="ECO:0000256" key="2">
    <source>
        <dbReference type="ARBA" id="ARBA00022692"/>
    </source>
</evidence>
<comment type="similarity">
    <text evidence="5">Belongs to the SAT4 family.</text>
</comment>
<dbReference type="GO" id="GO:0016020">
    <property type="term" value="C:membrane"/>
    <property type="evidence" value="ECO:0007669"/>
    <property type="project" value="UniProtKB-SubCell"/>
</dbReference>
<dbReference type="InterPro" id="IPR052337">
    <property type="entry name" value="SAT4-like"/>
</dbReference>
<feature type="transmembrane region" description="Helical" evidence="6">
    <location>
        <begin position="118"/>
        <end position="140"/>
    </location>
</feature>
<keyword evidence="3 6" id="KW-1133">Transmembrane helix</keyword>
<keyword evidence="9" id="KW-1185">Reference proteome</keyword>
<reference evidence="8 9" key="1">
    <citation type="journal article" date="2016" name="Nat. Commun.">
        <title>Ectomycorrhizal ecology is imprinted in the genome of the dominant symbiotic fungus Cenococcum geophilum.</title>
        <authorList>
            <consortium name="DOE Joint Genome Institute"/>
            <person name="Peter M."/>
            <person name="Kohler A."/>
            <person name="Ohm R.A."/>
            <person name="Kuo A."/>
            <person name="Krutzmann J."/>
            <person name="Morin E."/>
            <person name="Arend M."/>
            <person name="Barry K.W."/>
            <person name="Binder M."/>
            <person name="Choi C."/>
            <person name="Clum A."/>
            <person name="Copeland A."/>
            <person name="Grisel N."/>
            <person name="Haridas S."/>
            <person name="Kipfer T."/>
            <person name="LaButti K."/>
            <person name="Lindquist E."/>
            <person name="Lipzen A."/>
            <person name="Maire R."/>
            <person name="Meier B."/>
            <person name="Mihaltcheva S."/>
            <person name="Molinier V."/>
            <person name="Murat C."/>
            <person name="Poggeler S."/>
            <person name="Quandt C.A."/>
            <person name="Sperisen C."/>
            <person name="Tritt A."/>
            <person name="Tisserant E."/>
            <person name="Crous P.W."/>
            <person name="Henrissat B."/>
            <person name="Nehls U."/>
            <person name="Egli S."/>
            <person name="Spatafora J.W."/>
            <person name="Grigoriev I.V."/>
            <person name="Martin F.M."/>
        </authorList>
    </citation>
    <scope>NUCLEOTIDE SEQUENCE [LARGE SCALE GENOMIC DNA]</scope>
    <source>
        <strain evidence="8 9">CBS 207.34</strain>
    </source>
</reference>
<keyword evidence="2 6" id="KW-0812">Transmembrane</keyword>
<feature type="transmembrane region" description="Helical" evidence="6">
    <location>
        <begin position="41"/>
        <end position="66"/>
    </location>
</feature>
<organism evidence="8 9">
    <name type="scientific">Glonium stellatum</name>
    <dbReference type="NCBI Taxonomy" id="574774"/>
    <lineage>
        <taxon>Eukaryota</taxon>
        <taxon>Fungi</taxon>
        <taxon>Dikarya</taxon>
        <taxon>Ascomycota</taxon>
        <taxon>Pezizomycotina</taxon>
        <taxon>Dothideomycetes</taxon>
        <taxon>Pleosporomycetidae</taxon>
        <taxon>Gloniales</taxon>
        <taxon>Gloniaceae</taxon>
        <taxon>Glonium</taxon>
    </lineage>
</organism>
<evidence type="ECO:0000256" key="1">
    <source>
        <dbReference type="ARBA" id="ARBA00004141"/>
    </source>
</evidence>
<evidence type="ECO:0000313" key="9">
    <source>
        <dbReference type="Proteomes" id="UP000250140"/>
    </source>
</evidence>
<feature type="non-terminal residue" evidence="8">
    <location>
        <position position="217"/>
    </location>
</feature>
<evidence type="ECO:0000256" key="3">
    <source>
        <dbReference type="ARBA" id="ARBA00022989"/>
    </source>
</evidence>
<evidence type="ECO:0000256" key="5">
    <source>
        <dbReference type="ARBA" id="ARBA00038359"/>
    </source>
</evidence>
<feature type="transmembrane region" description="Helical" evidence="6">
    <location>
        <begin position="86"/>
        <end position="111"/>
    </location>
</feature>
<feature type="transmembrane region" description="Helical" evidence="6">
    <location>
        <begin position="171"/>
        <end position="193"/>
    </location>
</feature>
<evidence type="ECO:0000256" key="6">
    <source>
        <dbReference type="SAM" id="Phobius"/>
    </source>
</evidence>
<dbReference type="Proteomes" id="UP000250140">
    <property type="component" value="Unassembled WGS sequence"/>
</dbReference>
<feature type="transmembrane region" description="Helical" evidence="6">
    <location>
        <begin position="6"/>
        <end position="29"/>
    </location>
</feature>
<feature type="domain" description="Rhodopsin" evidence="7">
    <location>
        <begin position="25"/>
        <end position="214"/>
    </location>
</feature>
<proteinExistence type="inferred from homology"/>
<dbReference type="EMBL" id="KV749846">
    <property type="protein sequence ID" value="OCL07537.1"/>
    <property type="molecule type" value="Genomic_DNA"/>
</dbReference>
<dbReference type="AlphaFoldDB" id="A0A8E2EZ15"/>
<gene>
    <name evidence="8" type="ORF">AOQ84DRAFT_271973</name>
</gene>
<evidence type="ECO:0000256" key="4">
    <source>
        <dbReference type="ARBA" id="ARBA00023136"/>
    </source>
</evidence>
<evidence type="ECO:0000259" key="7">
    <source>
        <dbReference type="Pfam" id="PF20684"/>
    </source>
</evidence>
<dbReference type="Pfam" id="PF20684">
    <property type="entry name" value="Fung_rhodopsin"/>
    <property type="match status" value="1"/>
</dbReference>
<sequence length="217" mass="24194">MEDRGSQLITVIVLFFVLSWLTVILRCYVRARVKVFFGADDVLALLSLFVFTATCSVFIVGVQAAIGKHFTEVSLESYLTGIKMFYIAELLYIALTALVKLSISVTLLRIAVEPAQIYALYSIMTITILFTVLYFFFILFGCRPLSFTWKQILGGTNGSCFPPSLIISVSYGHSILLCLVDLTLAILPIFLVWNMKLNRHSKLSVALILAFGSMYAS</sequence>
<dbReference type="PANTHER" id="PTHR33048:SF96">
    <property type="entry name" value="INTEGRAL MEMBRANE PROTEIN"/>
    <property type="match status" value="1"/>
</dbReference>
<dbReference type="OrthoDB" id="444631at2759"/>